<proteinExistence type="predicted"/>
<dbReference type="EMBL" id="PDSK01000101">
    <property type="protein sequence ID" value="PIE33290.1"/>
    <property type="molecule type" value="Genomic_DNA"/>
</dbReference>
<protein>
    <submittedName>
        <fullName evidence="1">Uncharacterized protein</fullName>
    </submittedName>
</protein>
<accession>A0A2G6KD35</accession>
<organism evidence="1 2">
    <name type="scientific">candidate division KSB3 bacterium</name>
    <dbReference type="NCBI Taxonomy" id="2044937"/>
    <lineage>
        <taxon>Bacteria</taxon>
        <taxon>candidate division KSB3</taxon>
    </lineage>
</organism>
<gene>
    <name evidence="1" type="ORF">CSA56_12540</name>
</gene>
<dbReference type="AlphaFoldDB" id="A0A2G6KD35"/>
<sequence length="83" mass="9619">MAFGGGALKLAYSLALRAMSNFEKSNRKISNLTVSIFEEVLQFVGSLFYFLDSNRRIYTTLRYCEHFFNNGHIVIYVIELKKL</sequence>
<evidence type="ECO:0000313" key="1">
    <source>
        <dbReference type="EMBL" id="PIE33290.1"/>
    </source>
</evidence>
<evidence type="ECO:0000313" key="2">
    <source>
        <dbReference type="Proteomes" id="UP000230821"/>
    </source>
</evidence>
<reference evidence="1 2" key="1">
    <citation type="submission" date="2017-10" db="EMBL/GenBank/DDBJ databases">
        <title>Novel microbial diversity and functional potential in the marine mammal oral microbiome.</title>
        <authorList>
            <person name="Dudek N.K."/>
            <person name="Sun C.L."/>
            <person name="Burstein D."/>
            <person name="Kantor R.S."/>
            <person name="Aliaga Goltsman D.S."/>
            <person name="Bik E.M."/>
            <person name="Thomas B.C."/>
            <person name="Banfield J.F."/>
            <person name="Relman D.A."/>
        </authorList>
    </citation>
    <scope>NUCLEOTIDE SEQUENCE [LARGE SCALE GENOMIC DNA]</scope>
    <source>
        <strain evidence="1">DOLJORAL78_47_16</strain>
    </source>
</reference>
<comment type="caution">
    <text evidence="1">The sequence shown here is derived from an EMBL/GenBank/DDBJ whole genome shotgun (WGS) entry which is preliminary data.</text>
</comment>
<name>A0A2G6KD35_9BACT</name>
<dbReference type="Proteomes" id="UP000230821">
    <property type="component" value="Unassembled WGS sequence"/>
</dbReference>